<reference evidence="3 4" key="2">
    <citation type="submission" date="2018-11" db="EMBL/GenBank/DDBJ databases">
        <authorList>
            <consortium name="Pathogen Informatics"/>
        </authorList>
    </citation>
    <scope>NUCLEOTIDE SEQUENCE [LARGE SCALE GENOMIC DNA]</scope>
    <source>
        <strain evidence="3 4">Egypt</strain>
    </source>
</reference>
<feature type="region of interest" description="Disordered" evidence="1">
    <location>
        <begin position="413"/>
        <end position="466"/>
    </location>
</feature>
<name>A0A183AFR9_9TREM</name>
<feature type="compositionally biased region" description="Polar residues" evidence="1">
    <location>
        <begin position="327"/>
        <end position="337"/>
    </location>
</feature>
<dbReference type="AlphaFoldDB" id="A0A183AFR9"/>
<feature type="domain" description="Reverse transcriptase" evidence="2">
    <location>
        <begin position="999"/>
        <end position="1115"/>
    </location>
</feature>
<sequence length="1126" mass="123954">MKAISGYHVWLYHALIIPPSPKSPSFLNPKASDPLAVCNQFASQLLQFAPCLHLSNPISLAEFNFAHRHMCSPLLLSRSFDLVRCAPSTEAADKNGDTLTQSEPTILSSGQSERFSRHSITSPCTSESEGDLDMVSRNTDSSFESIEHTIYLKCTWPILYASLLASAVDAVRSLWPLFHTGSVRQISKHDGSDSDKNGKCRPDSTPEVELCVAGLETLTKNIQESKGSYLLTAVQSGLLPFLYNMAWVLETALVRYEDRLAQADCLGLGPHVLIPLVTTLSRLMARVTHALLSHPSSGSNEMAGTDDLMFSTVTQFIRHLFVLSPGSNVSSSAADQAQTDDRENQSNAVARVEELFKQFTWAVDFTVDMLTYSETEYNPVLQFFRVFDPHASHTRVLDIRAFEWLHAYPRQQHPALSQQGSARSETSRSRSVQRATHRNQPAHTTGFSRSRSASRDATATSSSVTWNKPTSGFNPFAGFQQSLDQALITSLFTTGSHIQNGTLLQIPKKVKCINSSDCLTMICRALARLLVARTQPPVADAAIDPFTTYLLKLSNEEPWLLRACLNSLPRLFSSVFWSNLVDLENWLLSLMASESILLDGNTSLTTGSVIISSTRFVSDATSSSVTPVRSSSLTELSHKHTTGLILRQLEQLFLTVRSLLSFGLTSLIPDQLELSKQATSARVDNSDASVRAALTKPEVFRHRDLLILAEAKAKERWLAALPKPPNDRSDVIRGKSAVVAVPANKSSLPMIIDLLLPSFGTSSEPPVFRSSSAASQSPMLRSNKATIPAPPSSSRRRHSAKHLATLAHRFCVDGHNAWVTAAEERRRISGPLGIILWSRLADRVAHSRALFYDPNSAPGILCVDPVEGPMRQRRRMFQIHLPLADRLMLPEKQTFLAHRRTRHPIAALIGLPDHVDHPPDRRACNWSQLPLYLPLPASPLVQLASAGRRDVQGIWACSLVGLLHIPPVEGDLILGQSWLRFQPESASREDSASCAFGLGSGVRQGCPLSQTLLNCAVDWIMGRSVEEYQGVQFSPNLWLADLEFVDDIVVFGEDMSNLQGIVDHISRQASEISLKVNTSKTKTFATVPIHPENTLLLNGEPIESVESFKYLGSTILPNGQAKDGMQ</sequence>
<feature type="compositionally biased region" description="Polar residues" evidence="1">
    <location>
        <begin position="414"/>
        <end position="447"/>
    </location>
</feature>
<feature type="region of interest" description="Disordered" evidence="1">
    <location>
        <begin position="767"/>
        <end position="799"/>
    </location>
</feature>
<dbReference type="PANTHER" id="PTHR47027">
    <property type="entry name" value="REVERSE TRANSCRIPTASE DOMAIN-CONTAINING PROTEIN"/>
    <property type="match status" value="1"/>
</dbReference>
<keyword evidence="4" id="KW-1185">Reference proteome</keyword>
<feature type="compositionally biased region" description="Polar residues" evidence="1">
    <location>
        <begin position="97"/>
        <end position="112"/>
    </location>
</feature>
<evidence type="ECO:0000256" key="1">
    <source>
        <dbReference type="SAM" id="MobiDB-lite"/>
    </source>
</evidence>
<feature type="region of interest" description="Disordered" evidence="1">
    <location>
        <begin position="327"/>
        <end position="346"/>
    </location>
</feature>
<protein>
    <submittedName>
        <fullName evidence="5">Reverse transcriptase domain-containing protein</fullName>
    </submittedName>
</protein>
<evidence type="ECO:0000313" key="5">
    <source>
        <dbReference type="WBParaSite" id="ECPE_0000581701-mRNA-1"/>
    </source>
</evidence>
<dbReference type="WBParaSite" id="ECPE_0000581701-mRNA-1">
    <property type="protein sequence ID" value="ECPE_0000581701-mRNA-1"/>
    <property type="gene ID" value="ECPE_0000581701"/>
</dbReference>
<evidence type="ECO:0000259" key="2">
    <source>
        <dbReference type="Pfam" id="PF00078"/>
    </source>
</evidence>
<dbReference type="EMBL" id="UZAN01042705">
    <property type="protein sequence ID" value="VDP76588.1"/>
    <property type="molecule type" value="Genomic_DNA"/>
</dbReference>
<organism evidence="5">
    <name type="scientific">Echinostoma caproni</name>
    <dbReference type="NCBI Taxonomy" id="27848"/>
    <lineage>
        <taxon>Eukaryota</taxon>
        <taxon>Metazoa</taxon>
        <taxon>Spiralia</taxon>
        <taxon>Lophotrochozoa</taxon>
        <taxon>Platyhelminthes</taxon>
        <taxon>Trematoda</taxon>
        <taxon>Digenea</taxon>
        <taxon>Plagiorchiida</taxon>
        <taxon>Echinostomata</taxon>
        <taxon>Echinostomatoidea</taxon>
        <taxon>Echinostomatidae</taxon>
        <taxon>Echinostoma</taxon>
    </lineage>
</organism>
<proteinExistence type="predicted"/>
<accession>A0A183AFR9</accession>
<feature type="region of interest" description="Disordered" evidence="1">
    <location>
        <begin position="91"/>
        <end position="112"/>
    </location>
</feature>
<reference evidence="5" key="1">
    <citation type="submission" date="2016-06" db="UniProtKB">
        <authorList>
            <consortium name="WormBaseParasite"/>
        </authorList>
    </citation>
    <scope>IDENTIFICATION</scope>
</reference>
<dbReference type="InterPro" id="IPR000477">
    <property type="entry name" value="RT_dom"/>
</dbReference>
<dbReference type="OrthoDB" id="26681at2759"/>
<evidence type="ECO:0000313" key="3">
    <source>
        <dbReference type="EMBL" id="VDP76588.1"/>
    </source>
</evidence>
<gene>
    <name evidence="3" type="ORF">ECPE_LOCUS5804</name>
</gene>
<feature type="compositionally biased region" description="Low complexity" evidence="1">
    <location>
        <begin position="448"/>
        <end position="465"/>
    </location>
</feature>
<dbReference type="Proteomes" id="UP000272942">
    <property type="component" value="Unassembled WGS sequence"/>
</dbReference>
<evidence type="ECO:0000313" key="4">
    <source>
        <dbReference type="Proteomes" id="UP000272942"/>
    </source>
</evidence>
<dbReference type="Pfam" id="PF00078">
    <property type="entry name" value="RVT_1"/>
    <property type="match status" value="1"/>
</dbReference>
<dbReference type="PANTHER" id="PTHR47027:SF20">
    <property type="entry name" value="REVERSE TRANSCRIPTASE-LIKE PROTEIN WITH RNA-DIRECTED DNA POLYMERASE DOMAIN"/>
    <property type="match status" value="1"/>
</dbReference>
<feature type="compositionally biased region" description="Polar residues" evidence="1">
    <location>
        <begin position="767"/>
        <end position="785"/>
    </location>
</feature>